<evidence type="ECO:0000313" key="4">
    <source>
        <dbReference type="EMBL" id="QNN61125.1"/>
    </source>
</evidence>
<organism evidence="4 5">
    <name type="scientific">Erysipelothrix inopinata</name>
    <dbReference type="NCBI Taxonomy" id="225084"/>
    <lineage>
        <taxon>Bacteria</taxon>
        <taxon>Bacillati</taxon>
        <taxon>Bacillota</taxon>
        <taxon>Erysipelotrichia</taxon>
        <taxon>Erysipelotrichales</taxon>
        <taxon>Erysipelotrichaceae</taxon>
        <taxon>Erysipelothrix</taxon>
    </lineage>
</organism>
<evidence type="ECO:0000256" key="2">
    <source>
        <dbReference type="SAM" id="SignalP"/>
    </source>
</evidence>
<dbReference type="PANTHER" id="PTHR35936">
    <property type="entry name" value="MEMBRANE-BOUND LYTIC MUREIN TRANSGLYCOSYLASE F"/>
    <property type="match status" value="1"/>
</dbReference>
<dbReference type="SUPFAM" id="SSF53850">
    <property type="entry name" value="Periplasmic binding protein-like II"/>
    <property type="match status" value="1"/>
</dbReference>
<dbReference type="Pfam" id="PF00497">
    <property type="entry name" value="SBP_bac_3"/>
    <property type="match status" value="1"/>
</dbReference>
<evidence type="ECO:0000259" key="3">
    <source>
        <dbReference type="SMART" id="SM00062"/>
    </source>
</evidence>
<evidence type="ECO:0000313" key="5">
    <source>
        <dbReference type="Proteomes" id="UP000515928"/>
    </source>
</evidence>
<gene>
    <name evidence="4" type="ORF">H9L01_01815</name>
</gene>
<proteinExistence type="predicted"/>
<reference evidence="4 5" key="1">
    <citation type="submission" date="2020-08" db="EMBL/GenBank/DDBJ databases">
        <title>Genome sequence of Erysipelothrix inopinata DSM 15511T.</title>
        <authorList>
            <person name="Hyun D.-W."/>
            <person name="Bae J.-W."/>
        </authorList>
    </citation>
    <scope>NUCLEOTIDE SEQUENCE [LARGE SCALE GENOMIC DNA]</scope>
    <source>
        <strain evidence="4 5">DSM 15511</strain>
    </source>
</reference>
<accession>A0A7G9RZV0</accession>
<feature type="chain" id="PRO_5039576983" evidence="2">
    <location>
        <begin position="21"/>
        <end position="270"/>
    </location>
</feature>
<keyword evidence="1 2" id="KW-0732">Signal</keyword>
<dbReference type="RefSeq" id="WP_187534265.1">
    <property type="nucleotide sequence ID" value="NZ_CBCSHU010000001.1"/>
</dbReference>
<keyword evidence="5" id="KW-1185">Reference proteome</keyword>
<dbReference type="Proteomes" id="UP000515928">
    <property type="component" value="Chromosome"/>
</dbReference>
<feature type="signal peptide" evidence="2">
    <location>
        <begin position="1"/>
        <end position="20"/>
    </location>
</feature>
<dbReference type="EMBL" id="CP060715">
    <property type="protein sequence ID" value="QNN61125.1"/>
    <property type="molecule type" value="Genomic_DNA"/>
</dbReference>
<sequence>MKKLFTLLLALLLITGCTSASTKESKLKTIKEKGEIVVAISPDYAPYEFMDATKEGQDRYVGADVELAKYIADKLGVKLVIKPLEFKDIAGAVSMGKYDIGISGFTYSEERAEQVVFSKTYDTTESTCQGFLIDQSTNDQYKSLEDFKGKTVAVQSASLQEKYVNEEIPESNKKLVAQLDDAVIQLSLGKVDAVAISCSSGETFINAHDNLMIADVKFEASDDQGTKVIGPKGDTELIEEINKIIEEMLQDNLYTQWMNDALELAKELGV</sequence>
<name>A0A7G9RZV0_9FIRM</name>
<dbReference type="KEGG" id="eio:H9L01_01815"/>
<dbReference type="InterPro" id="IPR001638">
    <property type="entry name" value="Solute-binding_3/MltF_N"/>
</dbReference>
<evidence type="ECO:0000256" key="1">
    <source>
        <dbReference type="ARBA" id="ARBA00022729"/>
    </source>
</evidence>
<dbReference type="SMART" id="SM00062">
    <property type="entry name" value="PBPb"/>
    <property type="match status" value="1"/>
</dbReference>
<dbReference type="Gene3D" id="3.40.190.10">
    <property type="entry name" value="Periplasmic binding protein-like II"/>
    <property type="match status" value="2"/>
</dbReference>
<dbReference type="PROSITE" id="PS51257">
    <property type="entry name" value="PROKAR_LIPOPROTEIN"/>
    <property type="match status" value="1"/>
</dbReference>
<protein>
    <submittedName>
        <fullName evidence="4">Transporter substrate-binding domain-containing protein</fullName>
    </submittedName>
</protein>
<dbReference type="PANTHER" id="PTHR35936:SF17">
    <property type="entry name" value="ARGININE-BINDING EXTRACELLULAR PROTEIN ARTP"/>
    <property type="match status" value="1"/>
</dbReference>
<feature type="domain" description="Solute-binding protein family 3/N-terminal" evidence="3">
    <location>
        <begin position="35"/>
        <end position="261"/>
    </location>
</feature>
<dbReference type="AlphaFoldDB" id="A0A7G9RZV0"/>